<feature type="compositionally biased region" description="Low complexity" evidence="7">
    <location>
        <begin position="138"/>
        <end position="155"/>
    </location>
</feature>
<evidence type="ECO:0000256" key="2">
    <source>
        <dbReference type="ARBA" id="ARBA00010961"/>
    </source>
</evidence>
<proteinExistence type="inferred from homology"/>
<evidence type="ECO:0000256" key="6">
    <source>
        <dbReference type="RuleBase" id="RU365089"/>
    </source>
</evidence>
<evidence type="ECO:0000313" key="9">
    <source>
        <dbReference type="Proteomes" id="UP001499882"/>
    </source>
</evidence>
<comment type="caution">
    <text evidence="8">The sequence shown here is derived from an EMBL/GenBank/DDBJ whole genome shotgun (WGS) entry which is preliminary data.</text>
</comment>
<name>A0ABP8Z0Z8_9ACTN</name>
<evidence type="ECO:0000256" key="7">
    <source>
        <dbReference type="SAM" id="MobiDB-lite"/>
    </source>
</evidence>
<dbReference type="Proteomes" id="UP001499882">
    <property type="component" value="Unassembled WGS sequence"/>
</dbReference>
<evidence type="ECO:0000256" key="3">
    <source>
        <dbReference type="ARBA" id="ARBA00022578"/>
    </source>
</evidence>
<keyword evidence="9" id="KW-1185">Reference proteome</keyword>
<dbReference type="PANTHER" id="PTHR33217">
    <property type="entry name" value="TRANSPOSASE FOR INSERTION SEQUENCE ELEMENT IS1081"/>
    <property type="match status" value="1"/>
</dbReference>
<gene>
    <name evidence="8" type="ORF">GCM10023350_30060</name>
</gene>
<keyword evidence="4 6" id="KW-0238">DNA-binding</keyword>
<accession>A0ABP8Z0Z8</accession>
<comment type="similarity">
    <text evidence="2 6">Belongs to the transposase mutator family.</text>
</comment>
<feature type="compositionally biased region" description="Basic residues" evidence="7">
    <location>
        <begin position="160"/>
        <end position="182"/>
    </location>
</feature>
<keyword evidence="5 6" id="KW-0233">DNA recombination</keyword>
<dbReference type="PANTHER" id="PTHR33217:SF7">
    <property type="entry name" value="TRANSPOSASE FOR INSERTION SEQUENCE ELEMENT IS1081"/>
    <property type="match status" value="1"/>
</dbReference>
<keyword evidence="6" id="KW-0814">Transposable element</keyword>
<evidence type="ECO:0000313" key="8">
    <source>
        <dbReference type="EMBL" id="GAA4743343.1"/>
    </source>
</evidence>
<sequence>MGVEAGISKSGVSRICAGLDETVGALRTLDLDHTEFPYVYLDATYLNVRNTTSQVVSMAVVVATGIAADSSWEVLGLDVCDSEDETFWRGLLTNLKPRGVHGVKLVISDHHSGLKWSFQSAGHQRWRVHFAATCSPTCRSPTPTWSPTSSARSSPNPTPKPRRRHPARRRGPGRYARRVASR</sequence>
<evidence type="ECO:0000256" key="1">
    <source>
        <dbReference type="ARBA" id="ARBA00002190"/>
    </source>
</evidence>
<organism evidence="8 9">
    <name type="scientific">Nocardioides endophyticus</name>
    <dbReference type="NCBI Taxonomy" id="1353775"/>
    <lineage>
        <taxon>Bacteria</taxon>
        <taxon>Bacillati</taxon>
        <taxon>Actinomycetota</taxon>
        <taxon>Actinomycetes</taxon>
        <taxon>Propionibacteriales</taxon>
        <taxon>Nocardioidaceae</taxon>
        <taxon>Nocardioides</taxon>
    </lineage>
</organism>
<protein>
    <recommendedName>
        <fullName evidence="6">Mutator family transposase</fullName>
    </recommendedName>
</protein>
<comment type="function">
    <text evidence="1 6">Required for the transposition of the insertion element.</text>
</comment>
<dbReference type="Pfam" id="PF00872">
    <property type="entry name" value="Transposase_mut"/>
    <property type="match status" value="1"/>
</dbReference>
<dbReference type="EMBL" id="BAABKN010000019">
    <property type="protein sequence ID" value="GAA4743343.1"/>
    <property type="molecule type" value="Genomic_DNA"/>
</dbReference>
<reference evidence="9" key="1">
    <citation type="journal article" date="2019" name="Int. J. Syst. Evol. Microbiol.">
        <title>The Global Catalogue of Microorganisms (GCM) 10K type strain sequencing project: providing services to taxonomists for standard genome sequencing and annotation.</title>
        <authorList>
            <consortium name="The Broad Institute Genomics Platform"/>
            <consortium name="The Broad Institute Genome Sequencing Center for Infectious Disease"/>
            <person name="Wu L."/>
            <person name="Ma J."/>
        </authorList>
    </citation>
    <scope>NUCLEOTIDE SEQUENCE [LARGE SCALE GENOMIC DNA]</scope>
    <source>
        <strain evidence="9">JCM 18532</strain>
    </source>
</reference>
<dbReference type="InterPro" id="IPR001207">
    <property type="entry name" value="Transposase_mutator"/>
</dbReference>
<evidence type="ECO:0000256" key="5">
    <source>
        <dbReference type="ARBA" id="ARBA00023172"/>
    </source>
</evidence>
<evidence type="ECO:0000256" key="4">
    <source>
        <dbReference type="ARBA" id="ARBA00023125"/>
    </source>
</evidence>
<keyword evidence="3 6" id="KW-0815">Transposition</keyword>
<feature type="region of interest" description="Disordered" evidence="7">
    <location>
        <begin position="138"/>
        <end position="182"/>
    </location>
</feature>